<dbReference type="PANTHER" id="PTHR10788">
    <property type="entry name" value="TREHALOSE-6-PHOSPHATE SYNTHASE"/>
    <property type="match status" value="1"/>
</dbReference>
<comment type="similarity">
    <text evidence="1">Belongs to the glycosyltransferase 20 family.</text>
</comment>
<evidence type="ECO:0000313" key="2">
    <source>
        <dbReference type="EMBL" id="GAA2136001.1"/>
    </source>
</evidence>
<name>A0ABP5KVG1_9ACTN</name>
<dbReference type="SUPFAM" id="SSF53756">
    <property type="entry name" value="UDP-Glycosyltransferase/glycogen phosphorylase"/>
    <property type="match status" value="1"/>
</dbReference>
<sequence length="481" mass="53401">MTDRQLFLASKRAAVSYAPDPDTGRLRPWLAPGGTGNVVAEQAGVLDVSWIASADTDDDHLAARENPDGLRLRLRSGRDIRVQLLRHDRRTFEVVQNFLTAQLLWAANNYGWDRWTEPAFGGETYQALEHFAEFTGDFADALLRSSADAAEPVYLVHDYQLVGVPAKLREKRPDAPILLFVHIPWPSPDYWRILPKPMRVGLLEGMLAATTVGFFADRWTRNFLDCVADLLPGAEIDREHGVVRRHGHRTRVRTMPLGYSPLTIGGAAPQLPADIAEWAADRPLVVHSGRTDPTKNAERAVRAFVLAVRSDERLRGTRMLVRMNPNRLYVGANAEYVRRVEAAIADANAELGPDTVRRHCDNEVGHTLACFGRADLLIFNSTVDGQNLSAFEAPLVNERDAEVIVSEMCGAAELLAPVCRIVNPYDLVEQAEAIVAALTAPPAERARSAELRRAAAEPWTLETWVRAQLEGLDADHRARDE</sequence>
<dbReference type="Gene3D" id="3.40.50.2000">
    <property type="entry name" value="Glycogen Phosphorylase B"/>
    <property type="match status" value="2"/>
</dbReference>
<protein>
    <submittedName>
        <fullName evidence="2">Glycosyltransferase family 20 protein</fullName>
    </submittedName>
</protein>
<evidence type="ECO:0000256" key="1">
    <source>
        <dbReference type="ARBA" id="ARBA00008799"/>
    </source>
</evidence>
<dbReference type="RefSeq" id="WP_344462094.1">
    <property type="nucleotide sequence ID" value="NZ_BAAANT010000006.1"/>
</dbReference>
<proteinExistence type="inferred from homology"/>
<dbReference type="InterPro" id="IPR001830">
    <property type="entry name" value="Glyco_trans_20"/>
</dbReference>
<evidence type="ECO:0000313" key="3">
    <source>
        <dbReference type="Proteomes" id="UP001422759"/>
    </source>
</evidence>
<accession>A0ABP5KVG1</accession>
<dbReference type="PANTHER" id="PTHR10788:SF106">
    <property type="entry name" value="BCDNA.GH08860"/>
    <property type="match status" value="1"/>
</dbReference>
<dbReference type="EMBL" id="BAAANT010000006">
    <property type="protein sequence ID" value="GAA2136001.1"/>
    <property type="molecule type" value="Genomic_DNA"/>
</dbReference>
<gene>
    <name evidence="2" type="ORF">GCM10009760_15170</name>
</gene>
<keyword evidence="3" id="KW-1185">Reference proteome</keyword>
<comment type="caution">
    <text evidence="2">The sequence shown here is derived from an EMBL/GenBank/DDBJ whole genome shotgun (WGS) entry which is preliminary data.</text>
</comment>
<dbReference type="Pfam" id="PF00982">
    <property type="entry name" value="Glyco_transf_20"/>
    <property type="match status" value="1"/>
</dbReference>
<dbReference type="Proteomes" id="UP001422759">
    <property type="component" value="Unassembled WGS sequence"/>
</dbReference>
<organism evidence="2 3">
    <name type="scientific">Kitasatospora kazusensis</name>
    <dbReference type="NCBI Taxonomy" id="407974"/>
    <lineage>
        <taxon>Bacteria</taxon>
        <taxon>Bacillati</taxon>
        <taxon>Actinomycetota</taxon>
        <taxon>Actinomycetes</taxon>
        <taxon>Kitasatosporales</taxon>
        <taxon>Streptomycetaceae</taxon>
        <taxon>Kitasatospora</taxon>
    </lineage>
</organism>
<reference evidence="3" key="1">
    <citation type="journal article" date="2019" name="Int. J. Syst. Evol. Microbiol.">
        <title>The Global Catalogue of Microorganisms (GCM) 10K type strain sequencing project: providing services to taxonomists for standard genome sequencing and annotation.</title>
        <authorList>
            <consortium name="The Broad Institute Genomics Platform"/>
            <consortium name="The Broad Institute Genome Sequencing Center for Infectious Disease"/>
            <person name="Wu L."/>
            <person name="Ma J."/>
        </authorList>
    </citation>
    <scope>NUCLEOTIDE SEQUENCE [LARGE SCALE GENOMIC DNA]</scope>
    <source>
        <strain evidence="3">JCM 14560</strain>
    </source>
</reference>